<gene>
    <name evidence="2" type="ORF">GTQ48_11990</name>
</gene>
<keyword evidence="3" id="KW-1185">Reference proteome</keyword>
<reference evidence="2 3" key="1">
    <citation type="submission" date="2020-01" db="EMBL/GenBank/DDBJ databases">
        <title>Genomes of bacteria type strains.</title>
        <authorList>
            <person name="Chen J."/>
            <person name="Zhu S."/>
            <person name="Yang J."/>
        </authorList>
    </citation>
    <scope>NUCLEOTIDE SEQUENCE [LARGE SCALE GENOMIC DNA]</scope>
    <source>
        <strain evidence="2 3">LMG 24078</strain>
    </source>
</reference>
<dbReference type="EMBL" id="JAAAWO010000008">
    <property type="protein sequence ID" value="NDW16240.1"/>
    <property type="molecule type" value="Genomic_DNA"/>
</dbReference>
<dbReference type="GO" id="GO:0016740">
    <property type="term" value="F:transferase activity"/>
    <property type="evidence" value="ECO:0007669"/>
    <property type="project" value="UniProtKB-KW"/>
</dbReference>
<feature type="coiled-coil region" evidence="1">
    <location>
        <begin position="57"/>
        <end position="84"/>
    </location>
</feature>
<evidence type="ECO:0000256" key="1">
    <source>
        <dbReference type="SAM" id="Coils"/>
    </source>
</evidence>
<dbReference type="Proteomes" id="UP000471381">
    <property type="component" value="Unassembled WGS sequence"/>
</dbReference>
<keyword evidence="2" id="KW-0808">Transferase</keyword>
<dbReference type="AlphaFoldDB" id="A0A6N9TGE1"/>
<keyword evidence="1" id="KW-0175">Coiled coil</keyword>
<comment type="caution">
    <text evidence="2">The sequence shown here is derived from an EMBL/GenBank/DDBJ whole genome shotgun (WGS) entry which is preliminary data.</text>
</comment>
<name>A0A6N9TGE1_9ALTE</name>
<evidence type="ECO:0000313" key="3">
    <source>
        <dbReference type="Proteomes" id="UP000471381"/>
    </source>
</evidence>
<accession>A0A6N9TGE1</accession>
<proteinExistence type="predicted"/>
<sequence length="237" mass="26084">MIKIILNSKESASFSKRLREEVLALIQSQGLGDVEFGIDDQPQESFDNPGPACSLTRELLLDNLAELQSDALVLEEQLNSSKERNCYLEEKINWLRGKSGEGDFVAVKVKGGASLLSGAGDTHSVLAQVINKMDSNARGKSALSFSLSKRARRDKALISKSEYFDEAYVVGELQKLGLKVKEPLDFFVSFGAELEISPSEKFDTTSYLAMNPDVKESGINPLLHYIKHGKAEGRVLI</sequence>
<evidence type="ECO:0000313" key="2">
    <source>
        <dbReference type="EMBL" id="NDW16240.1"/>
    </source>
</evidence>
<protein>
    <submittedName>
        <fullName evidence="2">Glycosyl transferase family 1</fullName>
    </submittedName>
</protein>
<organism evidence="2 3">
    <name type="scientific">Alteromonas genovensis</name>
    <dbReference type="NCBI Taxonomy" id="471225"/>
    <lineage>
        <taxon>Bacteria</taxon>
        <taxon>Pseudomonadati</taxon>
        <taxon>Pseudomonadota</taxon>
        <taxon>Gammaproteobacteria</taxon>
        <taxon>Alteromonadales</taxon>
        <taxon>Alteromonadaceae</taxon>
        <taxon>Alteromonas/Salinimonas group</taxon>
        <taxon>Alteromonas</taxon>
    </lineage>
</organism>